<feature type="region of interest" description="Disordered" evidence="1">
    <location>
        <begin position="31"/>
        <end position="73"/>
    </location>
</feature>
<evidence type="ECO:0000313" key="3">
    <source>
        <dbReference type="Proteomes" id="UP000237000"/>
    </source>
</evidence>
<name>A0A2P5C7N9_TREOI</name>
<keyword evidence="3" id="KW-1185">Reference proteome</keyword>
<organism evidence="2 3">
    <name type="scientific">Trema orientale</name>
    <name type="common">Charcoal tree</name>
    <name type="synonym">Celtis orientalis</name>
    <dbReference type="NCBI Taxonomy" id="63057"/>
    <lineage>
        <taxon>Eukaryota</taxon>
        <taxon>Viridiplantae</taxon>
        <taxon>Streptophyta</taxon>
        <taxon>Embryophyta</taxon>
        <taxon>Tracheophyta</taxon>
        <taxon>Spermatophyta</taxon>
        <taxon>Magnoliopsida</taxon>
        <taxon>eudicotyledons</taxon>
        <taxon>Gunneridae</taxon>
        <taxon>Pentapetalae</taxon>
        <taxon>rosids</taxon>
        <taxon>fabids</taxon>
        <taxon>Rosales</taxon>
        <taxon>Cannabaceae</taxon>
        <taxon>Trema</taxon>
    </lineage>
</organism>
<feature type="non-terminal residue" evidence="2">
    <location>
        <position position="1"/>
    </location>
</feature>
<dbReference type="EMBL" id="JXTC01000401">
    <property type="protein sequence ID" value="PON57043.1"/>
    <property type="molecule type" value="Genomic_DNA"/>
</dbReference>
<sequence>RRHRQLQDQNWFGSRVELHGEADVAAAVAEEGSGDFPAERRGYGELGWDGEPFTGGEYSREGENVEERPENGGELNVGLGEIVICHRRVAVVPASGEKLIGDSVGSRR</sequence>
<accession>A0A2P5C7N9</accession>
<evidence type="ECO:0000256" key="1">
    <source>
        <dbReference type="SAM" id="MobiDB-lite"/>
    </source>
</evidence>
<protein>
    <submittedName>
        <fullName evidence="2">Uncharacterized protein</fullName>
    </submittedName>
</protein>
<gene>
    <name evidence="2" type="ORF">TorRG33x02_294710</name>
</gene>
<dbReference type="AlphaFoldDB" id="A0A2P5C7N9"/>
<dbReference type="OrthoDB" id="10469339at2759"/>
<feature type="compositionally biased region" description="Basic and acidic residues" evidence="1">
    <location>
        <begin position="58"/>
        <end position="71"/>
    </location>
</feature>
<dbReference type="Proteomes" id="UP000237000">
    <property type="component" value="Unassembled WGS sequence"/>
</dbReference>
<reference evidence="3" key="1">
    <citation type="submission" date="2016-06" db="EMBL/GenBank/DDBJ databases">
        <title>Parallel loss of symbiosis genes in relatives of nitrogen-fixing non-legume Parasponia.</title>
        <authorList>
            <person name="Van Velzen R."/>
            <person name="Holmer R."/>
            <person name="Bu F."/>
            <person name="Rutten L."/>
            <person name="Van Zeijl A."/>
            <person name="Liu W."/>
            <person name="Santuari L."/>
            <person name="Cao Q."/>
            <person name="Sharma T."/>
            <person name="Shen D."/>
            <person name="Roswanjaya Y."/>
            <person name="Wardhani T."/>
            <person name="Kalhor M.S."/>
            <person name="Jansen J."/>
            <person name="Van den Hoogen J."/>
            <person name="Gungor B."/>
            <person name="Hartog M."/>
            <person name="Hontelez J."/>
            <person name="Verver J."/>
            <person name="Yang W.-C."/>
            <person name="Schijlen E."/>
            <person name="Repin R."/>
            <person name="Schilthuizen M."/>
            <person name="Schranz E."/>
            <person name="Heidstra R."/>
            <person name="Miyata K."/>
            <person name="Fedorova E."/>
            <person name="Kohlen W."/>
            <person name="Bisseling T."/>
            <person name="Smit S."/>
            <person name="Geurts R."/>
        </authorList>
    </citation>
    <scope>NUCLEOTIDE SEQUENCE [LARGE SCALE GENOMIC DNA]</scope>
    <source>
        <strain evidence="3">cv. RG33-2</strain>
    </source>
</reference>
<dbReference type="InParanoid" id="A0A2P5C7N9"/>
<evidence type="ECO:0000313" key="2">
    <source>
        <dbReference type="EMBL" id="PON57043.1"/>
    </source>
</evidence>
<comment type="caution">
    <text evidence="2">The sequence shown here is derived from an EMBL/GenBank/DDBJ whole genome shotgun (WGS) entry which is preliminary data.</text>
</comment>
<proteinExistence type="predicted"/>